<accession>A0A1H7JCZ2</accession>
<keyword evidence="1" id="KW-1133">Transmembrane helix</keyword>
<dbReference type="EMBL" id="FOAS01000004">
    <property type="protein sequence ID" value="SEK72284.1"/>
    <property type="molecule type" value="Genomic_DNA"/>
</dbReference>
<feature type="transmembrane region" description="Helical" evidence="1">
    <location>
        <begin position="94"/>
        <end position="116"/>
    </location>
</feature>
<protein>
    <recommendedName>
        <fullName evidence="4">DUF2232 domain-containing protein</fullName>
    </recommendedName>
</protein>
<keyword evidence="3" id="KW-1185">Reference proteome</keyword>
<evidence type="ECO:0000256" key="1">
    <source>
        <dbReference type="SAM" id="Phobius"/>
    </source>
</evidence>
<keyword evidence="1" id="KW-0472">Membrane</keyword>
<name>A0A1H7JCZ2_9GAMM</name>
<keyword evidence="1" id="KW-0812">Transmembrane</keyword>
<feature type="transmembrane region" description="Helical" evidence="1">
    <location>
        <begin position="192"/>
        <end position="210"/>
    </location>
</feature>
<dbReference type="RefSeq" id="WP_074866073.1">
    <property type="nucleotide sequence ID" value="NZ_FOAS01000004.1"/>
</dbReference>
<dbReference type="Proteomes" id="UP000185766">
    <property type="component" value="Unassembled WGS sequence"/>
</dbReference>
<dbReference type="AlphaFoldDB" id="A0A1H7JCZ2"/>
<feature type="transmembrane region" description="Helical" evidence="1">
    <location>
        <begin position="149"/>
        <end position="172"/>
    </location>
</feature>
<organism evidence="2 3">
    <name type="scientific">Atopomonas hussainii</name>
    <dbReference type="NCBI Taxonomy" id="1429083"/>
    <lineage>
        <taxon>Bacteria</taxon>
        <taxon>Pseudomonadati</taxon>
        <taxon>Pseudomonadota</taxon>
        <taxon>Gammaproteobacteria</taxon>
        <taxon>Pseudomonadales</taxon>
        <taxon>Pseudomonadaceae</taxon>
        <taxon>Atopomonas</taxon>
    </lineage>
</organism>
<sequence length="297" mass="31546">MRAVAEFIMRGRMQATAVVVGAALLPLFFWLSAAAVSLVLLRRGVSAAAGLLFWGALPGAVWFHYGEPRLLLVLLGAAALSQVLRATVSWARVLLMSVPLALLFAWVIDLALGATLRETAEAVQPMLGEMLKQLDPNAGAEVLAQMQAYVVPVLGGIMAAMLQVSTVLSLVLGRWWQSLLYNPGGFAAEFQALRLNPLAAFSLLALALMGPQIDPQLAVLLPVCSIPLTVAGVALVHGLVSQARMATFWLVGLYVGLILLTQLVLPLIVLLAVADSLIDFRGRKRSKGPQDPADGEG</sequence>
<reference evidence="2 3" key="1">
    <citation type="submission" date="2016-10" db="EMBL/GenBank/DDBJ databases">
        <authorList>
            <person name="de Groot N.N."/>
        </authorList>
    </citation>
    <scope>NUCLEOTIDE SEQUENCE [LARGE SCALE GENOMIC DNA]</scope>
    <source>
        <strain evidence="2 3">JCM 19513</strain>
    </source>
</reference>
<dbReference type="STRING" id="1429083.GCA_001885685_00715"/>
<evidence type="ECO:0000313" key="2">
    <source>
        <dbReference type="EMBL" id="SEK72284.1"/>
    </source>
</evidence>
<feature type="transmembrane region" description="Helical" evidence="1">
    <location>
        <begin position="44"/>
        <end position="63"/>
    </location>
</feature>
<proteinExistence type="predicted"/>
<feature type="transmembrane region" description="Helical" evidence="1">
    <location>
        <begin position="246"/>
        <end position="274"/>
    </location>
</feature>
<gene>
    <name evidence="2" type="ORF">SAMN05216214_104231</name>
</gene>
<evidence type="ECO:0000313" key="3">
    <source>
        <dbReference type="Proteomes" id="UP000185766"/>
    </source>
</evidence>
<evidence type="ECO:0008006" key="4">
    <source>
        <dbReference type="Google" id="ProtNLM"/>
    </source>
</evidence>
<feature type="transmembrane region" description="Helical" evidence="1">
    <location>
        <begin position="217"/>
        <end position="240"/>
    </location>
</feature>